<dbReference type="Pfam" id="PF05335">
    <property type="entry name" value="DUF745"/>
    <property type="match status" value="1"/>
</dbReference>
<dbReference type="InterPro" id="IPR007999">
    <property type="entry name" value="DUF745"/>
</dbReference>
<keyword evidence="1" id="KW-0175">Coiled coil</keyword>
<organism evidence="2 3">
    <name type="scientific">Pogonomyrmex barbatus</name>
    <name type="common">red harvester ant</name>
    <dbReference type="NCBI Taxonomy" id="144034"/>
    <lineage>
        <taxon>Eukaryota</taxon>
        <taxon>Metazoa</taxon>
        <taxon>Ecdysozoa</taxon>
        <taxon>Arthropoda</taxon>
        <taxon>Hexapoda</taxon>
        <taxon>Insecta</taxon>
        <taxon>Pterygota</taxon>
        <taxon>Neoptera</taxon>
        <taxon>Endopterygota</taxon>
        <taxon>Hymenoptera</taxon>
        <taxon>Apocrita</taxon>
        <taxon>Aculeata</taxon>
        <taxon>Formicoidea</taxon>
        <taxon>Formicidae</taxon>
        <taxon>Myrmicinae</taxon>
        <taxon>Pogonomyrmex</taxon>
    </lineage>
</organism>
<evidence type="ECO:0000313" key="3">
    <source>
        <dbReference type="RefSeq" id="XP_011639403.1"/>
    </source>
</evidence>
<dbReference type="GeneID" id="105428674"/>
<proteinExistence type="predicted"/>
<dbReference type="OrthoDB" id="7868124at2759"/>
<dbReference type="KEGG" id="pbar:105428674"/>
<keyword evidence="2" id="KW-1185">Reference proteome</keyword>
<dbReference type="PANTHER" id="PTHR37161:SF2">
    <property type="entry name" value="AT11648P-RELATED"/>
    <property type="match status" value="1"/>
</dbReference>
<evidence type="ECO:0000313" key="2">
    <source>
        <dbReference type="Proteomes" id="UP000504615"/>
    </source>
</evidence>
<dbReference type="Proteomes" id="UP000504615">
    <property type="component" value="Unplaced"/>
</dbReference>
<dbReference type="AlphaFoldDB" id="A0A6I9WAS0"/>
<protein>
    <submittedName>
        <fullName evidence="3">FYVE and coiled-coil domain-containing protein 1-like</fullName>
    </submittedName>
</protein>
<dbReference type="RefSeq" id="XP_011639403.1">
    <property type="nucleotide sequence ID" value="XM_011641101.2"/>
</dbReference>
<reference evidence="3" key="1">
    <citation type="submission" date="2025-08" db="UniProtKB">
        <authorList>
            <consortium name="RefSeq"/>
        </authorList>
    </citation>
    <scope>IDENTIFICATION</scope>
</reference>
<name>A0A6I9WAS0_9HYME</name>
<gene>
    <name evidence="3" type="primary">LOC105428674</name>
</gene>
<sequence length="223" mass="24094">MRHAESENCRSVLPKSLQKKTIEKSTNIAQKAAQEAKAASEAQNIVGQQAARQVKAQLAEKAVQAAKAAEAVLPGKEAMVEQLRNEVKEARSVVREETSSLQQAQANVNVAVQAAQQSQDQLKTLTNAIRMAKSNAASTQIVASGAQKSLREKEELLEAAKRRVDELLNQLQSARQDLANTNRAVAKANAAANEAKINAARNKRKLAHLRKLRAAHLGISRAS</sequence>
<accession>A0A6I9WAS0</accession>
<feature type="coiled-coil region" evidence="1">
    <location>
        <begin position="66"/>
        <end position="198"/>
    </location>
</feature>
<evidence type="ECO:0000256" key="1">
    <source>
        <dbReference type="SAM" id="Coils"/>
    </source>
</evidence>
<dbReference type="PANTHER" id="PTHR37161">
    <property type="entry name" value="HDC10475"/>
    <property type="match status" value="1"/>
</dbReference>